<dbReference type="PANTHER" id="PTHR43046:SF14">
    <property type="entry name" value="MUTT_NUDIX FAMILY PROTEIN"/>
    <property type="match status" value="1"/>
</dbReference>
<comment type="caution">
    <text evidence="4">The sequence shown here is derived from an EMBL/GenBank/DDBJ whole genome shotgun (WGS) entry which is preliminary data.</text>
</comment>
<dbReference type="PROSITE" id="PS51462">
    <property type="entry name" value="NUDIX"/>
    <property type="match status" value="1"/>
</dbReference>
<dbReference type="GO" id="GO:0016787">
    <property type="term" value="F:hydrolase activity"/>
    <property type="evidence" value="ECO:0007669"/>
    <property type="project" value="UniProtKB-KW"/>
</dbReference>
<dbReference type="PRINTS" id="PR00502">
    <property type="entry name" value="NUDIXFAMILY"/>
</dbReference>
<dbReference type="InterPro" id="IPR020476">
    <property type="entry name" value="Nudix_hydrolase"/>
</dbReference>
<dbReference type="Pfam" id="PF00293">
    <property type="entry name" value="NUDIX"/>
    <property type="match status" value="1"/>
</dbReference>
<organism evidence="4 5">
    <name type="scientific">candidate division WWE3 bacterium CG08_land_8_20_14_0_20_40_13</name>
    <dbReference type="NCBI Taxonomy" id="1975084"/>
    <lineage>
        <taxon>Bacteria</taxon>
        <taxon>Katanobacteria</taxon>
    </lineage>
</organism>
<evidence type="ECO:0000313" key="5">
    <source>
        <dbReference type="Proteomes" id="UP000230340"/>
    </source>
</evidence>
<accession>A0A2H0XGK1</accession>
<protein>
    <recommendedName>
        <fullName evidence="3">Nudix hydrolase domain-containing protein</fullName>
    </recommendedName>
</protein>
<name>A0A2H0XGK1_UNCKA</name>
<comment type="cofactor">
    <cofactor evidence="1">
        <name>Mg(2+)</name>
        <dbReference type="ChEBI" id="CHEBI:18420"/>
    </cofactor>
</comment>
<evidence type="ECO:0000256" key="1">
    <source>
        <dbReference type="ARBA" id="ARBA00001946"/>
    </source>
</evidence>
<dbReference type="EMBL" id="PEYT01000006">
    <property type="protein sequence ID" value="PIS23268.1"/>
    <property type="molecule type" value="Genomic_DNA"/>
</dbReference>
<dbReference type="InterPro" id="IPR015797">
    <property type="entry name" value="NUDIX_hydrolase-like_dom_sf"/>
</dbReference>
<dbReference type="InterPro" id="IPR000086">
    <property type="entry name" value="NUDIX_hydrolase_dom"/>
</dbReference>
<evidence type="ECO:0000313" key="4">
    <source>
        <dbReference type="EMBL" id="PIS23268.1"/>
    </source>
</evidence>
<proteinExistence type="predicted"/>
<evidence type="ECO:0000256" key="2">
    <source>
        <dbReference type="ARBA" id="ARBA00022801"/>
    </source>
</evidence>
<sequence length="194" mass="22196">MNEDIFHLGIKAIIRNPEGKILLLRVNLEKLTIKNKGAYWDIPGGRIHKGSTIEETLKREIQEETGILEVYSFNKLDMVLSNIRIPQVDGSFGLILGIYVCDVGNIDKIIISDEHTEYGWFNPQEVAGLLQVKYPPEFCEKISNWQKRVLPESGSTRYFVVSKVYNANRFLCCHDSIIISQPQRLVLLEVSNVF</sequence>
<dbReference type="SUPFAM" id="SSF55811">
    <property type="entry name" value="Nudix"/>
    <property type="match status" value="1"/>
</dbReference>
<dbReference type="Proteomes" id="UP000230340">
    <property type="component" value="Unassembled WGS sequence"/>
</dbReference>
<dbReference type="Gene3D" id="3.90.79.10">
    <property type="entry name" value="Nucleoside Triphosphate Pyrophosphohydrolase"/>
    <property type="match status" value="1"/>
</dbReference>
<gene>
    <name evidence="4" type="ORF">COT49_01065</name>
</gene>
<dbReference type="AlphaFoldDB" id="A0A2H0XGK1"/>
<keyword evidence="2" id="KW-0378">Hydrolase</keyword>
<reference evidence="5" key="1">
    <citation type="submission" date="2017-09" db="EMBL/GenBank/DDBJ databases">
        <title>Depth-based differentiation of microbial function through sediment-hosted aquifers and enrichment of novel symbionts in the deep terrestrial subsurface.</title>
        <authorList>
            <person name="Probst A.J."/>
            <person name="Ladd B."/>
            <person name="Jarett J.K."/>
            <person name="Geller-Mcgrath D.E."/>
            <person name="Sieber C.M.K."/>
            <person name="Emerson J.B."/>
            <person name="Anantharaman K."/>
            <person name="Thomas B.C."/>
            <person name="Malmstrom R."/>
            <person name="Stieglmeier M."/>
            <person name="Klingl A."/>
            <person name="Woyke T."/>
            <person name="Ryan C.M."/>
            <person name="Banfield J.F."/>
        </authorList>
    </citation>
    <scope>NUCLEOTIDE SEQUENCE [LARGE SCALE GENOMIC DNA]</scope>
</reference>
<evidence type="ECO:0000259" key="3">
    <source>
        <dbReference type="PROSITE" id="PS51462"/>
    </source>
</evidence>
<dbReference type="PANTHER" id="PTHR43046">
    <property type="entry name" value="GDP-MANNOSE MANNOSYL HYDROLASE"/>
    <property type="match status" value="1"/>
</dbReference>
<feature type="domain" description="Nudix hydrolase" evidence="3">
    <location>
        <begin position="5"/>
        <end position="144"/>
    </location>
</feature>